<feature type="compositionally biased region" description="Basic and acidic residues" evidence="1">
    <location>
        <begin position="96"/>
        <end position="106"/>
    </location>
</feature>
<organism evidence="2">
    <name type="scientific">Tanacetum cinerariifolium</name>
    <name type="common">Dalmatian daisy</name>
    <name type="synonym">Chrysanthemum cinerariifolium</name>
    <dbReference type="NCBI Taxonomy" id="118510"/>
    <lineage>
        <taxon>Eukaryota</taxon>
        <taxon>Viridiplantae</taxon>
        <taxon>Streptophyta</taxon>
        <taxon>Embryophyta</taxon>
        <taxon>Tracheophyta</taxon>
        <taxon>Spermatophyta</taxon>
        <taxon>Magnoliopsida</taxon>
        <taxon>eudicotyledons</taxon>
        <taxon>Gunneridae</taxon>
        <taxon>Pentapetalae</taxon>
        <taxon>asterids</taxon>
        <taxon>campanulids</taxon>
        <taxon>Asterales</taxon>
        <taxon>Asteraceae</taxon>
        <taxon>Asteroideae</taxon>
        <taxon>Anthemideae</taxon>
        <taxon>Anthemidinae</taxon>
        <taxon>Tanacetum</taxon>
    </lineage>
</organism>
<reference evidence="2" key="1">
    <citation type="journal article" date="2019" name="Sci. Rep.">
        <title>Draft genome of Tanacetum cinerariifolium, the natural source of mosquito coil.</title>
        <authorList>
            <person name="Yamashiro T."/>
            <person name="Shiraishi A."/>
            <person name="Satake H."/>
            <person name="Nakayama K."/>
        </authorList>
    </citation>
    <scope>NUCLEOTIDE SEQUENCE</scope>
</reference>
<evidence type="ECO:0000313" key="2">
    <source>
        <dbReference type="EMBL" id="GEU62309.1"/>
    </source>
</evidence>
<dbReference type="EMBL" id="BKCJ010004651">
    <property type="protein sequence ID" value="GEU62309.1"/>
    <property type="molecule type" value="Genomic_DNA"/>
</dbReference>
<protein>
    <submittedName>
        <fullName evidence="2">Uncharacterized protein</fullName>
    </submittedName>
</protein>
<evidence type="ECO:0000256" key="1">
    <source>
        <dbReference type="SAM" id="MobiDB-lite"/>
    </source>
</evidence>
<feature type="region of interest" description="Disordered" evidence="1">
    <location>
        <begin position="72"/>
        <end position="108"/>
    </location>
</feature>
<name>A0A6L2LMI4_TANCI</name>
<accession>A0A6L2LMI4</accession>
<proteinExistence type="predicted"/>
<sequence length="274" mass="29907">MSHSTVLIPSDFTGESVGSSASLVILSNTKEEVMAILAVLPEIAPRAETAVVPSPTPVLDFVIESDLEAEPSEAPLSPDYVPASSIHAPASPHYHPGSDTESKPFEDDSEVPIEDVAPAAAKPPPTQITHTSSDYPYLTYRAYICQTVSRSSLPAASPVLAFLSFTPADRLPPRKRFRGSPTISYQDATVETTAELVIPSVYHSQTIKDRLASLKRDITYLRAKVRVKELSDDSTRVALETARTGLAKMRRRVGDTTEHLQQCQIACMYDKERI</sequence>
<comment type="caution">
    <text evidence="2">The sequence shown here is derived from an EMBL/GenBank/DDBJ whole genome shotgun (WGS) entry which is preliminary data.</text>
</comment>
<gene>
    <name evidence="2" type="ORF">Tci_034287</name>
</gene>
<dbReference type="AlphaFoldDB" id="A0A6L2LMI4"/>